<feature type="chain" id="PRO_5004013788" evidence="1">
    <location>
        <begin position="21"/>
        <end position="79"/>
    </location>
</feature>
<dbReference type="Gramene" id="PGSC0003DMT400091055">
    <property type="protein sequence ID" value="PGSC0003DMT400091055"/>
    <property type="gene ID" value="PGSC0003DMG400040626"/>
</dbReference>
<dbReference type="AlphaFoldDB" id="M1DLT5"/>
<dbReference type="Proteomes" id="UP000011115">
    <property type="component" value="Unassembled WGS sequence"/>
</dbReference>
<dbReference type="InParanoid" id="M1DLT5"/>
<keyword evidence="1" id="KW-0732">Signal</keyword>
<dbReference type="EnsemblPlants" id="PGSC0003DMT400091055">
    <property type="protein sequence ID" value="PGSC0003DMT400091055"/>
    <property type="gene ID" value="PGSC0003DMG400040626"/>
</dbReference>
<accession>M1DLT5</accession>
<evidence type="ECO:0000256" key="1">
    <source>
        <dbReference type="SAM" id="SignalP"/>
    </source>
</evidence>
<dbReference type="PaxDb" id="4113-PGSC0003DMT400091055"/>
<reference evidence="3" key="1">
    <citation type="journal article" date="2011" name="Nature">
        <title>Genome sequence and analysis of the tuber crop potato.</title>
        <authorList>
            <consortium name="The Potato Genome Sequencing Consortium"/>
        </authorList>
    </citation>
    <scope>NUCLEOTIDE SEQUENCE [LARGE SCALE GENOMIC DNA]</scope>
    <source>
        <strain evidence="3">cv. DM1-3 516 R44</strain>
    </source>
</reference>
<sequence>MVSSLLVTLMWFFCVDGGMGSYPYIAQGHLQEGIDGPHLEDQRSPIEFKGELILSGCHGFSFVYVHNFRTSTSVLDSWF</sequence>
<proteinExistence type="predicted"/>
<organism evidence="2 3">
    <name type="scientific">Solanum tuberosum</name>
    <name type="common">Potato</name>
    <dbReference type="NCBI Taxonomy" id="4113"/>
    <lineage>
        <taxon>Eukaryota</taxon>
        <taxon>Viridiplantae</taxon>
        <taxon>Streptophyta</taxon>
        <taxon>Embryophyta</taxon>
        <taxon>Tracheophyta</taxon>
        <taxon>Spermatophyta</taxon>
        <taxon>Magnoliopsida</taxon>
        <taxon>eudicotyledons</taxon>
        <taxon>Gunneridae</taxon>
        <taxon>Pentapetalae</taxon>
        <taxon>asterids</taxon>
        <taxon>lamiids</taxon>
        <taxon>Solanales</taxon>
        <taxon>Solanaceae</taxon>
        <taxon>Solanoideae</taxon>
        <taxon>Solaneae</taxon>
        <taxon>Solanum</taxon>
    </lineage>
</organism>
<evidence type="ECO:0000313" key="3">
    <source>
        <dbReference type="Proteomes" id="UP000011115"/>
    </source>
</evidence>
<name>M1DLT5_SOLTU</name>
<feature type="signal peptide" evidence="1">
    <location>
        <begin position="1"/>
        <end position="20"/>
    </location>
</feature>
<evidence type="ECO:0000313" key="2">
    <source>
        <dbReference type="EnsemblPlants" id="PGSC0003DMT400091055"/>
    </source>
</evidence>
<dbReference type="HOGENOM" id="CLU_2610653_0_0_1"/>
<protein>
    <submittedName>
        <fullName evidence="2">Uncharacterized protein</fullName>
    </submittedName>
</protein>
<keyword evidence="3" id="KW-1185">Reference proteome</keyword>
<reference evidence="2" key="2">
    <citation type="submission" date="2015-06" db="UniProtKB">
        <authorList>
            <consortium name="EnsemblPlants"/>
        </authorList>
    </citation>
    <scope>IDENTIFICATION</scope>
    <source>
        <strain evidence="2">DM1-3 516 R44</strain>
    </source>
</reference>